<evidence type="ECO:0000313" key="2">
    <source>
        <dbReference type="Proteomes" id="UP001281614"/>
    </source>
</evidence>
<dbReference type="EMBL" id="VYYT01000311">
    <property type="protein sequence ID" value="KAK2744512.1"/>
    <property type="molecule type" value="Genomic_DNA"/>
</dbReference>
<dbReference type="AlphaFoldDB" id="A0AAD9Y738"/>
<organism evidence="1 2">
    <name type="scientific">Colletotrichum kahawae</name>
    <name type="common">Coffee berry disease fungus</name>
    <dbReference type="NCBI Taxonomy" id="34407"/>
    <lineage>
        <taxon>Eukaryota</taxon>
        <taxon>Fungi</taxon>
        <taxon>Dikarya</taxon>
        <taxon>Ascomycota</taxon>
        <taxon>Pezizomycotina</taxon>
        <taxon>Sordariomycetes</taxon>
        <taxon>Hypocreomycetidae</taxon>
        <taxon>Glomerellales</taxon>
        <taxon>Glomerellaceae</taxon>
        <taxon>Colletotrichum</taxon>
        <taxon>Colletotrichum gloeosporioides species complex</taxon>
    </lineage>
</organism>
<reference evidence="1" key="1">
    <citation type="submission" date="2023-02" db="EMBL/GenBank/DDBJ databases">
        <title>Colletotrichum kahawae CIFC_Que2 genome sequencing and assembly.</title>
        <authorList>
            <person name="Baroncelli R."/>
        </authorList>
    </citation>
    <scope>NUCLEOTIDE SEQUENCE</scope>
    <source>
        <strain evidence="1">CIFC_Que2</strain>
    </source>
</reference>
<keyword evidence="2" id="KW-1185">Reference proteome</keyword>
<proteinExistence type="predicted"/>
<accession>A0AAD9Y738</accession>
<dbReference type="Proteomes" id="UP001281614">
    <property type="component" value="Unassembled WGS sequence"/>
</dbReference>
<sequence>MKQWRKAVGLIDLSRAVPCIRATVCPPCLASAFVPCLSLLDPGPDGNRRRGVRAVKHFCGWRRVVEKCPGKRDKSMSRCGTYRLLQSCPIARHFEKVTPGRMMTFSRQESLQRDCT</sequence>
<gene>
    <name evidence="1" type="ORF">CKAH01_06769</name>
</gene>
<comment type="caution">
    <text evidence="1">The sequence shown here is derived from an EMBL/GenBank/DDBJ whole genome shotgun (WGS) entry which is preliminary data.</text>
</comment>
<protein>
    <submittedName>
        <fullName evidence="1">Uncharacterized protein</fullName>
    </submittedName>
</protein>
<name>A0AAD9Y738_COLKA</name>
<evidence type="ECO:0000313" key="1">
    <source>
        <dbReference type="EMBL" id="KAK2744512.1"/>
    </source>
</evidence>